<protein>
    <recommendedName>
        <fullName evidence="1">Metallo-beta-lactamase domain-containing protein</fullName>
    </recommendedName>
</protein>
<gene>
    <name evidence="2" type="ORF">F941_03196</name>
</gene>
<dbReference type="RefSeq" id="WP_005013484.1">
    <property type="nucleotide sequence ID" value="NZ_KB849730.1"/>
</dbReference>
<dbReference type="InterPro" id="IPR036866">
    <property type="entry name" value="RibonucZ/Hydroxyglut_hydro"/>
</dbReference>
<dbReference type="Gene3D" id="3.60.15.10">
    <property type="entry name" value="Ribonuclease Z/Hydroxyacylglutathione hydrolase-like"/>
    <property type="match status" value="1"/>
</dbReference>
<dbReference type="Proteomes" id="UP000018460">
    <property type="component" value="Unassembled WGS sequence"/>
</dbReference>
<dbReference type="InterPro" id="IPR050114">
    <property type="entry name" value="UPF0173_UPF0282_UlaG_hydrolase"/>
</dbReference>
<organism evidence="2 3">
    <name type="scientific">Acinetobacter bouvetii DSM 14964 = CIP 107468</name>
    <dbReference type="NCBI Taxonomy" id="1120925"/>
    <lineage>
        <taxon>Bacteria</taxon>
        <taxon>Pseudomonadati</taxon>
        <taxon>Pseudomonadota</taxon>
        <taxon>Gammaproteobacteria</taxon>
        <taxon>Moraxellales</taxon>
        <taxon>Moraxellaceae</taxon>
        <taxon>Acinetobacter</taxon>
    </lineage>
</organism>
<evidence type="ECO:0000259" key="1">
    <source>
        <dbReference type="SMART" id="SM00849"/>
    </source>
</evidence>
<reference evidence="2 3" key="1">
    <citation type="submission" date="2013-02" db="EMBL/GenBank/DDBJ databases">
        <title>The Genome Sequence of Acinetobacter bouvetii CIP 107468.</title>
        <authorList>
            <consortium name="The Broad Institute Genome Sequencing Platform"/>
            <consortium name="The Broad Institute Genome Sequencing Center for Infectious Disease"/>
            <person name="Cerqueira G."/>
            <person name="Feldgarden M."/>
            <person name="Courvalin P."/>
            <person name="Perichon B."/>
            <person name="Grillot-Courvalin C."/>
            <person name="Clermont D."/>
            <person name="Rocha E."/>
            <person name="Yoon E.-J."/>
            <person name="Nemec A."/>
            <person name="Walker B."/>
            <person name="Young S.K."/>
            <person name="Zeng Q."/>
            <person name="Gargeya S."/>
            <person name="Fitzgerald M."/>
            <person name="Haas B."/>
            <person name="Abouelleil A."/>
            <person name="Alvarado L."/>
            <person name="Arachchi H.M."/>
            <person name="Berlin A.M."/>
            <person name="Chapman S.B."/>
            <person name="Dewar J."/>
            <person name="Goldberg J."/>
            <person name="Griggs A."/>
            <person name="Gujja S."/>
            <person name="Hansen M."/>
            <person name="Howarth C."/>
            <person name="Imamovic A."/>
            <person name="Larimer J."/>
            <person name="McCowan C."/>
            <person name="Murphy C."/>
            <person name="Neiman D."/>
            <person name="Pearson M."/>
            <person name="Priest M."/>
            <person name="Roberts A."/>
            <person name="Saif S."/>
            <person name="Shea T."/>
            <person name="Sisk P."/>
            <person name="Sykes S."/>
            <person name="Wortman J."/>
            <person name="Nusbaum C."/>
            <person name="Birren B."/>
        </authorList>
    </citation>
    <scope>NUCLEOTIDE SEQUENCE [LARGE SCALE GENOMIC DNA]</scope>
    <source>
        <strain evidence="2 3">CIP 107468</strain>
    </source>
</reference>
<dbReference type="Pfam" id="PF12706">
    <property type="entry name" value="Lactamase_B_2"/>
    <property type="match status" value="1"/>
</dbReference>
<dbReference type="eggNOG" id="COG2220">
    <property type="taxonomic scope" value="Bacteria"/>
</dbReference>
<dbReference type="PANTHER" id="PTHR43546:SF3">
    <property type="entry name" value="UPF0173 METAL-DEPENDENT HYDROLASE MJ1163"/>
    <property type="match status" value="1"/>
</dbReference>
<dbReference type="OrthoDB" id="9789133at2"/>
<comment type="caution">
    <text evidence="2">The sequence shown here is derived from an EMBL/GenBank/DDBJ whole genome shotgun (WGS) entry which is preliminary data.</text>
</comment>
<evidence type="ECO:0000313" key="3">
    <source>
        <dbReference type="Proteomes" id="UP000018460"/>
    </source>
</evidence>
<dbReference type="AlphaFoldDB" id="N9C778"/>
<dbReference type="SUPFAM" id="SSF56281">
    <property type="entry name" value="Metallo-hydrolase/oxidoreductase"/>
    <property type="match status" value="1"/>
</dbReference>
<dbReference type="InterPro" id="IPR001279">
    <property type="entry name" value="Metallo-B-lactamas"/>
</dbReference>
<dbReference type="PATRIC" id="fig|1120925.3.peg.3352"/>
<feature type="domain" description="Metallo-beta-lactamase" evidence="1">
    <location>
        <begin position="58"/>
        <end position="280"/>
    </location>
</feature>
<dbReference type="PANTHER" id="PTHR43546">
    <property type="entry name" value="UPF0173 METAL-DEPENDENT HYDROLASE MJ1163-RELATED"/>
    <property type="match status" value="1"/>
</dbReference>
<sequence length="332" mass="36881">MSKTQKRLTGLAAVIILLSLSIAYLLQPSGQLRNFQQWQSQPLSGAAHDSKLTVKFFGVSTLLFDDGQEQILIDGFFSRPSLSQVLLQPIQSNSELIEQMIREQHLQRAKALLVTHSHYDHALDVAALGQRLPKLQIIGSGSTLNIARGGHVPEQQLVPVQPWKALQIGHFSITAIPSLHTPPTAVNNDLGQEIARPLPLPARFSEFKEGHSFDYLIEHHGCRILVKASTGAIANQFKNIRADVLFLGIAQLSRQTPGYQQRYVMQTLGTLKPEIVVPIHWDDFFQPLHQPLQFLPRAADNTARSMQILIDAAAKQKTQVVLLSQPVSYSLP</sequence>
<dbReference type="EMBL" id="APQD01000024">
    <property type="protein sequence ID" value="ENV81366.1"/>
    <property type="molecule type" value="Genomic_DNA"/>
</dbReference>
<name>N9C778_9GAMM</name>
<proteinExistence type="predicted"/>
<accession>N9C778</accession>
<dbReference type="SMART" id="SM00849">
    <property type="entry name" value="Lactamase_B"/>
    <property type="match status" value="1"/>
</dbReference>
<keyword evidence="3" id="KW-1185">Reference proteome</keyword>
<evidence type="ECO:0000313" key="2">
    <source>
        <dbReference type="EMBL" id="ENV81366.1"/>
    </source>
</evidence>